<organism evidence="4 5">
    <name type="scientific">Pseudoclavibacter endophyticus</name>
    <dbReference type="NCBI Taxonomy" id="1778590"/>
    <lineage>
        <taxon>Bacteria</taxon>
        <taxon>Bacillati</taxon>
        <taxon>Actinomycetota</taxon>
        <taxon>Actinomycetes</taxon>
        <taxon>Micrococcales</taxon>
        <taxon>Microbacteriaceae</taxon>
        <taxon>Pseudoclavibacter</taxon>
    </lineage>
</organism>
<feature type="compositionally biased region" description="Basic and acidic residues" evidence="1">
    <location>
        <begin position="1"/>
        <end position="15"/>
    </location>
</feature>
<dbReference type="Proteomes" id="UP000431744">
    <property type="component" value="Unassembled WGS sequence"/>
</dbReference>
<protein>
    <submittedName>
        <fullName evidence="4">DUF4190 domain-containing protein</fullName>
    </submittedName>
</protein>
<dbReference type="EMBL" id="WBJY01000001">
    <property type="protein sequence ID" value="KAB1650563.1"/>
    <property type="molecule type" value="Genomic_DNA"/>
</dbReference>
<feature type="transmembrane region" description="Helical" evidence="2">
    <location>
        <begin position="120"/>
        <end position="143"/>
    </location>
</feature>
<name>A0A6H9WN04_9MICO</name>
<evidence type="ECO:0000256" key="1">
    <source>
        <dbReference type="SAM" id="MobiDB-lite"/>
    </source>
</evidence>
<sequence>MRPHRAQPDQEDGRRRPSARHHRPRHRIRVHRDRHHRHHHRLRRHWGRGHLQLVSGRRGPHASGAAPPLYTKGSVVSNNDPYGQPNQVQPGPPPPPAYGAPAPGGYPGASPAPAQSTNTMAIIALVSSFFISIAGIICGHIALNQIKKTGEQGRGLAMAGLIIGYVMLAITVIVVILYVVFFAWVFSYSTTYS</sequence>
<reference evidence="4 5" key="1">
    <citation type="submission" date="2019-09" db="EMBL/GenBank/DDBJ databases">
        <title>Phylogeny of genus Pseudoclavibacter and closely related genus.</title>
        <authorList>
            <person name="Li Y."/>
        </authorList>
    </citation>
    <scope>NUCLEOTIDE SEQUENCE [LARGE SCALE GENOMIC DNA]</scope>
    <source>
        <strain evidence="4 5">EGI 60007</strain>
    </source>
</reference>
<feature type="domain" description="DUF4190" evidence="3">
    <location>
        <begin position="120"/>
        <end position="173"/>
    </location>
</feature>
<accession>A0A6H9WN04</accession>
<dbReference type="InterPro" id="IPR025241">
    <property type="entry name" value="DUF4190"/>
</dbReference>
<evidence type="ECO:0000313" key="4">
    <source>
        <dbReference type="EMBL" id="KAB1650563.1"/>
    </source>
</evidence>
<keyword evidence="2" id="KW-0472">Membrane</keyword>
<evidence type="ECO:0000259" key="3">
    <source>
        <dbReference type="Pfam" id="PF13828"/>
    </source>
</evidence>
<proteinExistence type="predicted"/>
<feature type="region of interest" description="Disordered" evidence="1">
    <location>
        <begin position="1"/>
        <end position="111"/>
    </location>
</feature>
<gene>
    <name evidence="4" type="ORF">F8O04_07720</name>
</gene>
<feature type="compositionally biased region" description="Basic residues" evidence="1">
    <location>
        <begin position="16"/>
        <end position="48"/>
    </location>
</feature>
<feature type="compositionally biased region" description="Low complexity" evidence="1">
    <location>
        <begin position="99"/>
        <end position="111"/>
    </location>
</feature>
<keyword evidence="5" id="KW-1185">Reference proteome</keyword>
<evidence type="ECO:0000256" key="2">
    <source>
        <dbReference type="SAM" id="Phobius"/>
    </source>
</evidence>
<evidence type="ECO:0000313" key="5">
    <source>
        <dbReference type="Proteomes" id="UP000431744"/>
    </source>
</evidence>
<dbReference type="AlphaFoldDB" id="A0A6H9WN04"/>
<dbReference type="Pfam" id="PF13828">
    <property type="entry name" value="DUF4190"/>
    <property type="match status" value="1"/>
</dbReference>
<comment type="caution">
    <text evidence="4">The sequence shown here is derived from an EMBL/GenBank/DDBJ whole genome shotgun (WGS) entry which is preliminary data.</text>
</comment>
<keyword evidence="2" id="KW-0812">Transmembrane</keyword>
<feature type="transmembrane region" description="Helical" evidence="2">
    <location>
        <begin position="155"/>
        <end position="186"/>
    </location>
</feature>
<keyword evidence="2" id="KW-1133">Transmembrane helix</keyword>
<dbReference type="OrthoDB" id="4374883at2"/>